<protein>
    <recommendedName>
        <fullName evidence="1">Origin recognition complex subunit 5 C-terminal domain-containing protein</fullName>
    </recommendedName>
</protein>
<dbReference type="OrthoDB" id="365981at2759"/>
<dbReference type="VEuPathDB" id="CryptoDB:cubi_01289"/>
<feature type="domain" description="Origin recognition complex subunit 5 C-terminal" evidence="1">
    <location>
        <begin position="527"/>
        <end position="633"/>
    </location>
</feature>
<reference evidence="2 3" key="1">
    <citation type="submission" date="2016-10" db="EMBL/GenBank/DDBJ databases">
        <title>Reductive evolution of mitochondrial metabolism and differential evolution of invasion-related proteins in Cryptosporidium.</title>
        <authorList>
            <person name="Liu S."/>
            <person name="Roellig D.M."/>
            <person name="Guo Y."/>
            <person name="Li N."/>
            <person name="Frace M.A."/>
            <person name="Tang K."/>
            <person name="Zhang L."/>
            <person name="Feng Y."/>
            <person name="Xiao L."/>
        </authorList>
    </citation>
    <scope>NUCLEOTIDE SEQUENCE [LARGE SCALE GENOMIC DNA]</scope>
    <source>
        <strain evidence="2">39726</strain>
    </source>
</reference>
<accession>A0A1J4MDY3</accession>
<gene>
    <name evidence="2" type="ORF">cubi_01289</name>
</gene>
<proteinExistence type="predicted"/>
<dbReference type="PANTHER" id="PTHR12705">
    <property type="entry name" value="ORIGIN RECOGNITION COMPLEX SUBUNIT 5"/>
    <property type="match status" value="1"/>
</dbReference>
<keyword evidence="3" id="KW-1185">Reference proteome</keyword>
<dbReference type="Pfam" id="PF14630">
    <property type="entry name" value="ORC5_C"/>
    <property type="match status" value="1"/>
</dbReference>
<dbReference type="InterPro" id="IPR020796">
    <property type="entry name" value="ORC5"/>
</dbReference>
<dbReference type="AlphaFoldDB" id="A0A1J4MDY3"/>
<organism evidence="2 3">
    <name type="scientific">Cryptosporidium ubiquitum</name>
    <dbReference type="NCBI Taxonomy" id="857276"/>
    <lineage>
        <taxon>Eukaryota</taxon>
        <taxon>Sar</taxon>
        <taxon>Alveolata</taxon>
        <taxon>Apicomplexa</taxon>
        <taxon>Conoidasida</taxon>
        <taxon>Coccidia</taxon>
        <taxon>Eucoccidiorida</taxon>
        <taxon>Eimeriorina</taxon>
        <taxon>Cryptosporidiidae</taxon>
        <taxon>Cryptosporidium</taxon>
    </lineage>
</organism>
<dbReference type="RefSeq" id="XP_028873294.1">
    <property type="nucleotide sequence ID" value="XM_029018301.1"/>
</dbReference>
<evidence type="ECO:0000259" key="1">
    <source>
        <dbReference type="Pfam" id="PF14630"/>
    </source>
</evidence>
<dbReference type="GeneID" id="39978080"/>
<dbReference type="Proteomes" id="UP000186176">
    <property type="component" value="Unassembled WGS sequence"/>
</dbReference>
<evidence type="ECO:0000313" key="3">
    <source>
        <dbReference type="Proteomes" id="UP000186176"/>
    </source>
</evidence>
<dbReference type="PANTHER" id="PTHR12705:SF0">
    <property type="entry name" value="ORIGIN RECOGNITION COMPLEX SUBUNIT 5"/>
    <property type="match status" value="1"/>
</dbReference>
<dbReference type="InterPro" id="IPR047088">
    <property type="entry name" value="ORC5_C"/>
</dbReference>
<evidence type="ECO:0000313" key="2">
    <source>
        <dbReference type="EMBL" id="OII71675.1"/>
    </source>
</evidence>
<dbReference type="EMBL" id="LRBP01000028">
    <property type="protein sequence ID" value="OII71675.1"/>
    <property type="molecule type" value="Genomic_DNA"/>
</dbReference>
<name>A0A1J4MDY3_9CRYT</name>
<sequence>MVGEKRKRTSKIETKDCENSENEFTENIRGFYSIESSKEDLGNIDANEELIQNSLKYYPEEIQPIIRSLCIKYGSSRFQEIFQLANTIGSNNNSIPYLQVLGMPGTGKYSLVKDMLKRNGSIFGYMNGAYTKWLCNSKGGCINKIAVENLFIRPIEQIRKKLIKKGIFNNKKGRSKISLFENELESSSTSANNIIEFIDELRLIKKEYSEYLQKHSSEENNSLDDDLNSESSTNDGEVELAKVKSKSIFLIVKDVTTISKNKPDLLLTLMKLHEHLRDVIILPAKKEKCIVNINYCVIFIDNYGIPDDFFCTHLPFPVIWFSSYNDIQSFDIIANLRLNTNIKEIDLDNEILKVYERKNSQSILVDTLLSSYIKGSIDFFPKTETNSSRIKLNLLKDDTNKQNIISIETLYSIWTEFIAEMITILHPYLKSDFKEIIFKINNLWPVFLLPLVSGELYFTRNKNNDDEIHSVTQKLLNRFKRHYDSLTRNVYSHFLPELFQGDLISTNENASGILNYGFLKNISQINMPYFTKLLLLSAYVASKVPKKDDKTLFHNLVASKLKSKRGRKRTNKQNLGKVESRNKEAFSLIRWIAIADCIALHITGKQGIELSVPIFEQINDIVRLGLVIPVTGKWSQLVLSKGEASGPLFNISPLQDLSVGQNIGLEIAMYRQGNIGFNSSSGFNNLYNAVSTNNLKLTYLESPINIEDPRTLYIIQAPSEMIEAFSMEIGVILKEIIPEN</sequence>
<dbReference type="GO" id="GO:0003688">
    <property type="term" value="F:DNA replication origin binding"/>
    <property type="evidence" value="ECO:0007669"/>
    <property type="project" value="TreeGrafter"/>
</dbReference>
<dbReference type="GO" id="GO:0005664">
    <property type="term" value="C:nuclear origin of replication recognition complex"/>
    <property type="evidence" value="ECO:0007669"/>
    <property type="project" value="TreeGrafter"/>
</dbReference>
<comment type="caution">
    <text evidence="2">The sequence shown here is derived from an EMBL/GenBank/DDBJ whole genome shotgun (WGS) entry which is preliminary data.</text>
</comment>
<dbReference type="GO" id="GO:0006270">
    <property type="term" value="P:DNA replication initiation"/>
    <property type="evidence" value="ECO:0007669"/>
    <property type="project" value="TreeGrafter"/>
</dbReference>